<dbReference type="EMBL" id="FWPT01000005">
    <property type="protein sequence ID" value="SMA47074.1"/>
    <property type="molecule type" value="Genomic_DNA"/>
</dbReference>
<evidence type="ECO:0000313" key="2">
    <source>
        <dbReference type="Proteomes" id="UP000196573"/>
    </source>
</evidence>
<gene>
    <name evidence="1" type="ORF">EHSB41UT_02302</name>
</gene>
<organism evidence="1 2">
    <name type="scientific">Parendozoicomonas haliclonae</name>
    <dbReference type="NCBI Taxonomy" id="1960125"/>
    <lineage>
        <taxon>Bacteria</taxon>
        <taxon>Pseudomonadati</taxon>
        <taxon>Pseudomonadota</taxon>
        <taxon>Gammaproteobacteria</taxon>
        <taxon>Oceanospirillales</taxon>
        <taxon>Endozoicomonadaceae</taxon>
        <taxon>Parendozoicomonas</taxon>
    </lineage>
</organism>
<sequence length="120" mass="12827">MAELALNCGIGGIQLLFPPGKTWIYGINAKLTRAEPGYQGIPWAYGSGVALPDGIGFDLVDCVLAMGIQIKDKTKRSPFVVNGKAFIACNHGLIGDKEVVTVEISYAYLCAVILKHNGYP</sequence>
<proteinExistence type="predicted"/>
<keyword evidence="2" id="KW-1185">Reference proteome</keyword>
<dbReference type="RefSeq" id="WP_087109988.1">
    <property type="nucleotide sequence ID" value="NZ_CBCSCN010000003.1"/>
</dbReference>
<reference evidence="1 2" key="1">
    <citation type="submission" date="2017-03" db="EMBL/GenBank/DDBJ databases">
        <authorList>
            <person name="Afonso C.L."/>
            <person name="Miller P.J."/>
            <person name="Scott M.A."/>
            <person name="Spackman E."/>
            <person name="Goraichik I."/>
            <person name="Dimitrov K.M."/>
            <person name="Suarez D.L."/>
            <person name="Swayne D.E."/>
        </authorList>
    </citation>
    <scope>NUCLEOTIDE SEQUENCE [LARGE SCALE GENOMIC DNA]</scope>
    <source>
        <strain evidence="1">SB41UT1</strain>
    </source>
</reference>
<dbReference type="Proteomes" id="UP000196573">
    <property type="component" value="Unassembled WGS sequence"/>
</dbReference>
<protein>
    <submittedName>
        <fullName evidence="1">Uncharacterized protein</fullName>
    </submittedName>
</protein>
<name>A0A1X7AKA1_9GAMM</name>
<dbReference type="AlphaFoldDB" id="A0A1X7AKA1"/>
<accession>A0A1X7AKA1</accession>
<evidence type="ECO:0000313" key="1">
    <source>
        <dbReference type="EMBL" id="SMA47074.1"/>
    </source>
</evidence>